<protein>
    <recommendedName>
        <fullName evidence="2">BTB domain-containing protein</fullName>
    </recommendedName>
</protein>
<feature type="domain" description="BTB" evidence="2">
    <location>
        <begin position="26"/>
        <end position="87"/>
    </location>
</feature>
<evidence type="ECO:0000313" key="3">
    <source>
        <dbReference type="EMBL" id="CAG9826122.1"/>
    </source>
</evidence>
<proteinExistence type="predicted"/>
<reference evidence="3" key="1">
    <citation type="submission" date="2022-01" db="EMBL/GenBank/DDBJ databases">
        <authorList>
            <person name="King R."/>
        </authorList>
    </citation>
    <scope>NUCLEOTIDE SEQUENCE</scope>
</reference>
<evidence type="ECO:0000256" key="1">
    <source>
        <dbReference type="SAM" id="MobiDB-lite"/>
    </source>
</evidence>
<dbReference type="EMBL" id="OU898276">
    <property type="protein sequence ID" value="CAG9826122.1"/>
    <property type="molecule type" value="Genomic_DNA"/>
</dbReference>
<feature type="compositionally biased region" description="Polar residues" evidence="1">
    <location>
        <begin position="237"/>
        <end position="250"/>
    </location>
</feature>
<dbReference type="SMART" id="SM00225">
    <property type="entry name" value="BTB"/>
    <property type="match status" value="1"/>
</dbReference>
<evidence type="ECO:0000259" key="2">
    <source>
        <dbReference type="PROSITE" id="PS50097"/>
    </source>
</evidence>
<dbReference type="PROSITE" id="PS50097">
    <property type="entry name" value="BTB"/>
    <property type="match status" value="1"/>
</dbReference>
<evidence type="ECO:0000313" key="4">
    <source>
        <dbReference type="Proteomes" id="UP001153709"/>
    </source>
</evidence>
<sequence>MPRISSNGKILLKDKLYNMYMDREFVDTEILVEDGIISAHCVVLAGESPIIAQMVQHQRAEPKTLNLRQFSKLVMRYILEYMYKGDIMCHIDDETRFKEAAEFLQLQGFNSVKREPSSSPRAERVITQAPIVPVICISDESNSSHSKSDIEEIIKPRKRIKLNKSAGSRSESTRTRPIAPLIADSNNSDAELEDSSPDFCLRVSKKKSVTNCDKNKKGNSSKKRSEESIKLNKTHQNKVSNIPESTTPDNSLLLIENPPSIVEISELTQVNSVPVQREDLGSSETTIHTDDAENSSLNVEPPQSPERNEQPQAETSNPPDVDNETHPAKSDKGPKGIWRSKHNSKKFGRSFCVICNKNLKRIKTHIKLNHKPSVRKAKFKCLKCYKNFYFEIVLKDHRENYCKDE</sequence>
<dbReference type="AlphaFoldDB" id="A0A9N9X8J1"/>
<feature type="region of interest" description="Disordered" evidence="1">
    <location>
        <begin position="210"/>
        <end position="253"/>
    </location>
</feature>
<feature type="region of interest" description="Disordered" evidence="1">
    <location>
        <begin position="284"/>
        <end position="342"/>
    </location>
</feature>
<dbReference type="Gene3D" id="3.30.710.10">
    <property type="entry name" value="Potassium Channel Kv1.1, Chain A"/>
    <property type="match status" value="1"/>
</dbReference>
<keyword evidence="4" id="KW-1185">Reference proteome</keyword>
<dbReference type="InterPro" id="IPR011333">
    <property type="entry name" value="SKP1/BTB/POZ_sf"/>
</dbReference>
<name>A0A9N9X8J1_DIABA</name>
<gene>
    <name evidence="3" type="ORF">DIABBA_LOCUS265</name>
</gene>
<dbReference type="Pfam" id="PF00651">
    <property type="entry name" value="BTB"/>
    <property type="match status" value="1"/>
</dbReference>
<dbReference type="SUPFAM" id="SSF54695">
    <property type="entry name" value="POZ domain"/>
    <property type="match status" value="1"/>
</dbReference>
<accession>A0A9N9X8J1</accession>
<feature type="compositionally biased region" description="Basic and acidic residues" evidence="1">
    <location>
        <begin position="323"/>
        <end position="334"/>
    </location>
</feature>
<organism evidence="3 4">
    <name type="scientific">Diabrotica balteata</name>
    <name type="common">Banded cucumber beetle</name>
    <dbReference type="NCBI Taxonomy" id="107213"/>
    <lineage>
        <taxon>Eukaryota</taxon>
        <taxon>Metazoa</taxon>
        <taxon>Ecdysozoa</taxon>
        <taxon>Arthropoda</taxon>
        <taxon>Hexapoda</taxon>
        <taxon>Insecta</taxon>
        <taxon>Pterygota</taxon>
        <taxon>Neoptera</taxon>
        <taxon>Endopterygota</taxon>
        <taxon>Coleoptera</taxon>
        <taxon>Polyphaga</taxon>
        <taxon>Cucujiformia</taxon>
        <taxon>Chrysomeloidea</taxon>
        <taxon>Chrysomelidae</taxon>
        <taxon>Galerucinae</taxon>
        <taxon>Diabroticina</taxon>
        <taxon>Diabroticites</taxon>
        <taxon>Diabrotica</taxon>
    </lineage>
</organism>
<feature type="region of interest" description="Disordered" evidence="1">
    <location>
        <begin position="161"/>
        <end position="196"/>
    </location>
</feature>
<dbReference type="InterPro" id="IPR000210">
    <property type="entry name" value="BTB/POZ_dom"/>
</dbReference>
<dbReference type="OrthoDB" id="6784427at2759"/>
<dbReference type="Proteomes" id="UP001153709">
    <property type="component" value="Chromosome 1"/>
</dbReference>